<reference evidence="2 3" key="1">
    <citation type="submission" date="2017-06" db="EMBL/GenBank/DDBJ databases">
        <authorList>
            <person name="Kim H.J."/>
            <person name="Triplett B.A."/>
        </authorList>
    </citation>
    <scope>NUCLEOTIDE SEQUENCE [LARGE SCALE GENOMIC DNA]</scope>
    <source>
        <strain evidence="2 3">DSM 13116</strain>
    </source>
</reference>
<protein>
    <submittedName>
        <fullName evidence="2">Stress responsive A/B Barrel Domain</fullName>
    </submittedName>
</protein>
<dbReference type="AlphaFoldDB" id="A0A238Z4H8"/>
<evidence type="ECO:0000313" key="3">
    <source>
        <dbReference type="Proteomes" id="UP000198324"/>
    </source>
</evidence>
<dbReference type="OrthoDB" id="9808130at2"/>
<dbReference type="SMART" id="SM00886">
    <property type="entry name" value="Dabb"/>
    <property type="match status" value="1"/>
</dbReference>
<keyword evidence="3" id="KW-1185">Reference proteome</keyword>
<dbReference type="Pfam" id="PF07876">
    <property type="entry name" value="Dabb"/>
    <property type="match status" value="1"/>
</dbReference>
<organism evidence="2 3">
    <name type="scientific">Humidesulfovibrio mexicanus</name>
    <dbReference type="NCBI Taxonomy" id="147047"/>
    <lineage>
        <taxon>Bacteria</taxon>
        <taxon>Pseudomonadati</taxon>
        <taxon>Thermodesulfobacteriota</taxon>
        <taxon>Desulfovibrionia</taxon>
        <taxon>Desulfovibrionales</taxon>
        <taxon>Desulfovibrionaceae</taxon>
        <taxon>Humidesulfovibrio</taxon>
    </lineage>
</organism>
<dbReference type="PANTHER" id="PTHR37832:SF1">
    <property type="entry name" value="STRESS-RESPONSE A_B BARREL DOMAIN-CONTAINING PROTEIN"/>
    <property type="match status" value="1"/>
</dbReference>
<sequence>MIKHIVMWTLKDEAAGADRAANARKMKEMLEALRGVVPSLAALEVGVEVFAASPACDVILYSEFASRADLDAYQVHPEHQKVVAFVKQVAASRSVVDYEA</sequence>
<proteinExistence type="predicted"/>
<dbReference type="Proteomes" id="UP000198324">
    <property type="component" value="Unassembled WGS sequence"/>
</dbReference>
<dbReference type="InterPro" id="IPR013097">
    <property type="entry name" value="Dabb"/>
</dbReference>
<gene>
    <name evidence="2" type="ORF">SAMN04488503_1219</name>
</gene>
<name>A0A238Z4H8_9BACT</name>
<dbReference type="SUPFAM" id="SSF54909">
    <property type="entry name" value="Dimeric alpha+beta barrel"/>
    <property type="match status" value="1"/>
</dbReference>
<evidence type="ECO:0000313" key="2">
    <source>
        <dbReference type="EMBL" id="SNR77879.1"/>
    </source>
</evidence>
<dbReference type="InterPro" id="IPR011008">
    <property type="entry name" value="Dimeric_a/b-barrel"/>
</dbReference>
<dbReference type="EMBL" id="FZOC01000002">
    <property type="protein sequence ID" value="SNR77879.1"/>
    <property type="molecule type" value="Genomic_DNA"/>
</dbReference>
<accession>A0A238Z4H8</accession>
<dbReference type="RefSeq" id="WP_089272763.1">
    <property type="nucleotide sequence ID" value="NZ_FZOC01000002.1"/>
</dbReference>
<dbReference type="PROSITE" id="PS51502">
    <property type="entry name" value="S_R_A_B_BARREL"/>
    <property type="match status" value="1"/>
</dbReference>
<evidence type="ECO:0000259" key="1">
    <source>
        <dbReference type="PROSITE" id="PS51502"/>
    </source>
</evidence>
<feature type="domain" description="Stress-response A/B barrel" evidence="1">
    <location>
        <begin position="2"/>
        <end position="98"/>
    </location>
</feature>
<dbReference type="Gene3D" id="3.30.70.100">
    <property type="match status" value="1"/>
</dbReference>
<dbReference type="PANTHER" id="PTHR37832">
    <property type="entry name" value="BLL2683 PROTEIN"/>
    <property type="match status" value="1"/>
</dbReference>